<evidence type="ECO:0000259" key="1">
    <source>
        <dbReference type="Pfam" id="PF12695"/>
    </source>
</evidence>
<keyword evidence="3" id="KW-1185">Reference proteome</keyword>
<evidence type="ECO:0000313" key="3">
    <source>
        <dbReference type="Proteomes" id="UP000316882"/>
    </source>
</evidence>
<organism evidence="2 3">
    <name type="scientific">Brevibacillus parabrevis</name>
    <dbReference type="NCBI Taxonomy" id="54914"/>
    <lineage>
        <taxon>Bacteria</taxon>
        <taxon>Bacillati</taxon>
        <taxon>Bacillota</taxon>
        <taxon>Bacilli</taxon>
        <taxon>Bacillales</taxon>
        <taxon>Paenibacillaceae</taxon>
        <taxon>Brevibacillus</taxon>
    </lineage>
</organism>
<dbReference type="PROSITE" id="PS51257">
    <property type="entry name" value="PROKAR_LIPOPROTEIN"/>
    <property type="match status" value="1"/>
</dbReference>
<protein>
    <submittedName>
        <fullName evidence="2">Alpha/beta hydrolase</fullName>
    </submittedName>
</protein>
<dbReference type="InterPro" id="IPR029058">
    <property type="entry name" value="AB_hydrolase_fold"/>
</dbReference>
<dbReference type="AlphaFoldDB" id="A0A4Y3PR16"/>
<dbReference type="Gene3D" id="3.40.50.1820">
    <property type="entry name" value="alpha/beta hydrolase"/>
    <property type="match status" value="1"/>
</dbReference>
<dbReference type="Pfam" id="PF12695">
    <property type="entry name" value="Abhydrolase_5"/>
    <property type="match status" value="1"/>
</dbReference>
<dbReference type="Proteomes" id="UP000316882">
    <property type="component" value="Unassembled WGS sequence"/>
</dbReference>
<dbReference type="RefSeq" id="WP_122962722.1">
    <property type="nucleotide sequence ID" value="NZ_BJMH01000048.1"/>
</dbReference>
<comment type="caution">
    <text evidence="2">The sequence shown here is derived from an EMBL/GenBank/DDBJ whole genome shotgun (WGS) entry which is preliminary data.</text>
</comment>
<reference evidence="2 3" key="1">
    <citation type="submission" date="2019-06" db="EMBL/GenBank/DDBJ databases">
        <title>Whole genome shotgun sequence of Brevibacillus parabrevis NBRC 12334.</title>
        <authorList>
            <person name="Hosoyama A."/>
            <person name="Uohara A."/>
            <person name="Ohji S."/>
            <person name="Ichikawa N."/>
        </authorList>
    </citation>
    <scope>NUCLEOTIDE SEQUENCE [LARGE SCALE GENOMIC DNA]</scope>
    <source>
        <strain evidence="2 3">NBRC 12334</strain>
    </source>
</reference>
<sequence length="264" mass="28742">MSRKRKIWRRALVLLLLVGACTAIWYLRPYQHDQAAKDAMQGGEGITVIDTGDWIAFEGGEAREPGLILYPGALVKSESYAPLARALAGSGYRVFVARMPLNLAISDVERANQVLKAYPKQSFVIGGHSLGGAMAARFAIQHLDRIDGVFFLGAYPDKRGDLQKAEIPVLSLLGSRDGVVNREKFAASKAFLPENAVFMTIEGGNHAQFGSYGAQEGDQPAAITPQEQWQQTVAAIKDWLLSDVIPRKRDNAGNDSGNPDVFGR</sequence>
<dbReference type="GO" id="GO:0016787">
    <property type="term" value="F:hydrolase activity"/>
    <property type="evidence" value="ECO:0007669"/>
    <property type="project" value="UniProtKB-KW"/>
</dbReference>
<name>A0A4Y3PR16_BREPA</name>
<dbReference type="InterPro" id="IPR029059">
    <property type="entry name" value="AB_hydrolase_5"/>
</dbReference>
<dbReference type="EMBL" id="BJMH01000048">
    <property type="protein sequence ID" value="GEB35637.1"/>
    <property type="molecule type" value="Genomic_DNA"/>
</dbReference>
<accession>A0A4Y3PR16</accession>
<dbReference type="STRING" id="54914.AV540_25765"/>
<dbReference type="SUPFAM" id="SSF53474">
    <property type="entry name" value="alpha/beta-Hydrolases"/>
    <property type="match status" value="1"/>
</dbReference>
<feature type="domain" description="Alpha/beta hydrolase fold-5" evidence="1">
    <location>
        <begin position="66"/>
        <end position="229"/>
    </location>
</feature>
<gene>
    <name evidence="2" type="ORF">BPA01_52170</name>
</gene>
<keyword evidence="2" id="KW-0378">Hydrolase</keyword>
<proteinExistence type="predicted"/>
<evidence type="ECO:0000313" key="2">
    <source>
        <dbReference type="EMBL" id="GEB35637.1"/>
    </source>
</evidence>